<dbReference type="EMBL" id="AYKQ01000008">
    <property type="protein sequence ID" value="EWH34205.1"/>
    <property type="molecule type" value="Genomic_DNA"/>
</dbReference>
<sequence>MKKPPQSNPKNHKSFYQLTLSYLMNEYKACEINRNDSLFRKYYRKLAKIRRKMLKYSHKGGGKVWGN</sequence>
<evidence type="ECO:0000313" key="2">
    <source>
        <dbReference type="Proteomes" id="UP000023555"/>
    </source>
</evidence>
<dbReference type="AlphaFoldDB" id="W7S3H2"/>
<protein>
    <submittedName>
        <fullName evidence="1">Uncharacterized protein</fullName>
    </submittedName>
</protein>
<proteinExistence type="predicted"/>
<name>W7S3H2_LYSSH</name>
<accession>W7S3H2</accession>
<organism evidence="1 2">
    <name type="scientific">Lysinibacillus sphaericus CBAM5</name>
    <dbReference type="NCBI Taxonomy" id="1400869"/>
    <lineage>
        <taxon>Bacteria</taxon>
        <taxon>Bacillati</taxon>
        <taxon>Bacillota</taxon>
        <taxon>Bacilli</taxon>
        <taxon>Bacillales</taxon>
        <taxon>Bacillaceae</taxon>
        <taxon>Lysinibacillus</taxon>
    </lineage>
</organism>
<dbReference type="HOGENOM" id="CLU_2807303_0_0_9"/>
<evidence type="ECO:0000313" key="1">
    <source>
        <dbReference type="EMBL" id="EWH34205.1"/>
    </source>
</evidence>
<gene>
    <name evidence="1" type="ORF">P799_07595</name>
</gene>
<comment type="caution">
    <text evidence="1">The sequence shown here is derived from an EMBL/GenBank/DDBJ whole genome shotgun (WGS) entry which is preliminary data.</text>
</comment>
<reference evidence="1 2" key="1">
    <citation type="journal article" date="2015" name="Stand. Genomic Sci.">
        <title>Genome sequence and description of the mosquitocidal and heavy metal tolerant strain Lysinibacillus sphaericus CBAM5.</title>
        <authorList>
            <person name="Pena-Montenegro T.D."/>
            <person name="Lozano L."/>
            <person name="Dussan J."/>
        </authorList>
    </citation>
    <scope>NUCLEOTIDE SEQUENCE [LARGE SCALE GENOMIC DNA]</scope>
    <source>
        <strain evidence="1 2">CBAM5</strain>
    </source>
</reference>
<dbReference type="Proteomes" id="UP000023555">
    <property type="component" value="Unassembled WGS sequence"/>
</dbReference>